<dbReference type="InterPro" id="IPR011701">
    <property type="entry name" value="MFS"/>
</dbReference>
<evidence type="ECO:0000313" key="10">
    <source>
        <dbReference type="Proteomes" id="UP000238390"/>
    </source>
</evidence>
<gene>
    <name evidence="9" type="ORF">CSB93_1490</name>
</gene>
<dbReference type="FunFam" id="1.20.1720.10:FF:000004">
    <property type="entry name" value="EmrB/QacA family drug resistance transporter"/>
    <property type="match status" value="1"/>
</dbReference>
<dbReference type="RefSeq" id="WP_053813212.1">
    <property type="nucleotide sequence ID" value="NZ_CP027169.1"/>
</dbReference>
<feature type="transmembrane region" description="Helical" evidence="7">
    <location>
        <begin position="12"/>
        <end position="36"/>
    </location>
</feature>
<feature type="transmembrane region" description="Helical" evidence="7">
    <location>
        <begin position="165"/>
        <end position="183"/>
    </location>
</feature>
<feature type="transmembrane region" description="Helical" evidence="7">
    <location>
        <begin position="231"/>
        <end position="248"/>
    </location>
</feature>
<sequence>MPELAHNPPAVRTVLVGLMLSIFLSALDQTIVAVSLPAISADFADLDLLAWVISGYMVAMTVSMPIYGKLGDLYGRRRLMLFAIAVFSAASLLCGLAQSMGQLVLGRVLQGIGAGGLMAVSQAIVGDIVPPRERGRYQGYFSSMYAIASVAGPVLGGLLTEYLSWRWVFWINLPIGLLALAISRRTLVGLPVPRRQPLIDYPGIALMVVGLTALLLGITQIGQGVAWNDPALLGLFALAAVVLLLFILQERRFREPLVPMQLFCIRAATLSWLVAFFASFQAISLTVLVPLRYQSVTGAGADSAALHLLPLVMGLPLGAYCCGRLTASLGRYKPLILGGALLLPCSIAGLALTPATHPWLSGLFMLLTGIAVGTQFPTSLVAAQNAVEQRHIGVATSNATLFRSLGGAVGVALMSAILLALLKHLRIGGGIDQGFSESALLSSLNAASGPAQIIFQHVLADAFKVLFLINAAVALLGLAVAAALPDMPLRGRPVAEPTAGE</sequence>
<feature type="transmembrane region" description="Helical" evidence="7">
    <location>
        <begin position="465"/>
        <end position="484"/>
    </location>
</feature>
<dbReference type="Pfam" id="PF07690">
    <property type="entry name" value="MFS_1"/>
    <property type="match status" value="1"/>
</dbReference>
<evidence type="ECO:0000256" key="1">
    <source>
        <dbReference type="ARBA" id="ARBA00004651"/>
    </source>
</evidence>
<evidence type="ECO:0000256" key="6">
    <source>
        <dbReference type="ARBA" id="ARBA00023136"/>
    </source>
</evidence>
<dbReference type="CDD" id="cd17502">
    <property type="entry name" value="MFS_Azr1_MDR_like"/>
    <property type="match status" value="1"/>
</dbReference>
<keyword evidence="3" id="KW-1003">Cell membrane</keyword>
<dbReference type="PANTHER" id="PTHR23501:SF197">
    <property type="entry name" value="COMD"/>
    <property type="match status" value="1"/>
</dbReference>
<dbReference type="Proteomes" id="UP000238390">
    <property type="component" value="Chromosome"/>
</dbReference>
<evidence type="ECO:0000256" key="5">
    <source>
        <dbReference type="ARBA" id="ARBA00022989"/>
    </source>
</evidence>
<dbReference type="InterPro" id="IPR036259">
    <property type="entry name" value="MFS_trans_sf"/>
</dbReference>
<feature type="transmembrane region" description="Helical" evidence="7">
    <location>
        <begin position="335"/>
        <end position="353"/>
    </location>
</feature>
<dbReference type="AlphaFoldDB" id="A0A2R3J2N6"/>
<organism evidence="9 10">
    <name type="scientific">Pseudomonas paraeruginosa</name>
    <dbReference type="NCBI Taxonomy" id="2994495"/>
    <lineage>
        <taxon>Bacteria</taxon>
        <taxon>Pseudomonadati</taxon>
        <taxon>Pseudomonadota</taxon>
        <taxon>Gammaproteobacteria</taxon>
        <taxon>Pseudomonadales</taxon>
        <taxon>Pseudomonadaceae</taxon>
        <taxon>Pseudomonas</taxon>
    </lineage>
</organism>
<keyword evidence="4 7" id="KW-0812">Transmembrane</keyword>
<feature type="transmembrane region" description="Helical" evidence="7">
    <location>
        <begin position="48"/>
        <end position="67"/>
    </location>
</feature>
<name>A0A2R3J2N6_9PSED</name>
<feature type="transmembrane region" description="Helical" evidence="7">
    <location>
        <begin position="204"/>
        <end position="225"/>
    </location>
</feature>
<evidence type="ECO:0000259" key="8">
    <source>
        <dbReference type="PROSITE" id="PS50850"/>
    </source>
</evidence>
<feature type="transmembrane region" description="Helical" evidence="7">
    <location>
        <begin position="269"/>
        <end position="293"/>
    </location>
</feature>
<accession>A0A2R3J2N6</accession>
<keyword evidence="6 7" id="KW-0472">Membrane</keyword>
<dbReference type="SUPFAM" id="SSF103473">
    <property type="entry name" value="MFS general substrate transporter"/>
    <property type="match status" value="1"/>
</dbReference>
<evidence type="ECO:0000313" key="9">
    <source>
        <dbReference type="EMBL" id="AVK08386.1"/>
    </source>
</evidence>
<evidence type="ECO:0000256" key="7">
    <source>
        <dbReference type="SAM" id="Phobius"/>
    </source>
</evidence>
<feature type="transmembrane region" description="Helical" evidence="7">
    <location>
        <begin position="104"/>
        <end position="125"/>
    </location>
</feature>
<proteinExistence type="predicted"/>
<dbReference type="EMBL" id="CP027169">
    <property type="protein sequence ID" value="AVK08386.1"/>
    <property type="molecule type" value="Genomic_DNA"/>
</dbReference>
<feature type="domain" description="Major facilitator superfamily (MFS) profile" evidence="8">
    <location>
        <begin position="14"/>
        <end position="489"/>
    </location>
</feature>
<protein>
    <submittedName>
        <fullName evidence="9">H+ antiporter-2 family protein</fullName>
    </submittedName>
</protein>
<evidence type="ECO:0000256" key="4">
    <source>
        <dbReference type="ARBA" id="ARBA00022692"/>
    </source>
</evidence>
<keyword evidence="10" id="KW-1185">Reference proteome</keyword>
<evidence type="ECO:0000256" key="3">
    <source>
        <dbReference type="ARBA" id="ARBA00022475"/>
    </source>
</evidence>
<dbReference type="PROSITE" id="PS50850">
    <property type="entry name" value="MFS"/>
    <property type="match status" value="1"/>
</dbReference>
<comment type="subcellular location">
    <subcellularLocation>
        <location evidence="1">Cell membrane</location>
        <topology evidence="1">Multi-pass membrane protein</topology>
    </subcellularLocation>
</comment>
<dbReference type="Gene3D" id="1.20.1720.10">
    <property type="entry name" value="Multidrug resistance protein D"/>
    <property type="match status" value="1"/>
</dbReference>
<reference evidence="9 10" key="1">
    <citation type="submission" date="2018-02" db="EMBL/GenBank/DDBJ databases">
        <title>FDA/CDC Antimicrobial Resistant Isolate Bank Genome Sequencing.</title>
        <authorList>
            <person name="Benahmed F.H."/>
            <person name="Lutgring J.D."/>
            <person name="Yoo B."/>
            <person name="Machado M."/>
            <person name="Brown A."/>
            <person name="McAllister G."/>
            <person name="Perry A."/>
            <person name="Halpin A.L."/>
            <person name="Vavikolanu K."/>
            <person name="Ott S."/>
            <person name="Zhao X."/>
            <person name="Tallon L.J."/>
            <person name="Sadzewicz L."/>
            <person name="Aluvathingal J."/>
            <person name="Nadendla S."/>
            <person name="Voskania-kordi A."/>
            <person name="Simonyan V."/>
            <person name="Patel J."/>
            <person name="Shawar R.M."/>
        </authorList>
    </citation>
    <scope>NUCLEOTIDE SEQUENCE [LARGE SCALE GENOMIC DNA]</scope>
    <source>
        <strain evidence="9 10">AR_0356</strain>
    </source>
</reference>
<dbReference type="PRINTS" id="PR01036">
    <property type="entry name" value="TCRTETB"/>
</dbReference>
<dbReference type="NCBIfam" id="TIGR00711">
    <property type="entry name" value="efflux_EmrB"/>
    <property type="match status" value="1"/>
</dbReference>
<dbReference type="InterPro" id="IPR004638">
    <property type="entry name" value="EmrB-like"/>
</dbReference>
<dbReference type="PANTHER" id="PTHR23501">
    <property type="entry name" value="MAJOR FACILITATOR SUPERFAMILY"/>
    <property type="match status" value="1"/>
</dbReference>
<evidence type="ECO:0000256" key="2">
    <source>
        <dbReference type="ARBA" id="ARBA00022448"/>
    </source>
</evidence>
<dbReference type="Gene3D" id="1.20.1250.20">
    <property type="entry name" value="MFS general substrate transporter like domains"/>
    <property type="match status" value="1"/>
</dbReference>
<keyword evidence="5 7" id="KW-1133">Transmembrane helix</keyword>
<feature type="transmembrane region" description="Helical" evidence="7">
    <location>
        <begin position="137"/>
        <end position="159"/>
    </location>
</feature>
<dbReference type="GO" id="GO:0005886">
    <property type="term" value="C:plasma membrane"/>
    <property type="evidence" value="ECO:0007669"/>
    <property type="project" value="UniProtKB-SubCell"/>
</dbReference>
<dbReference type="GO" id="GO:0022857">
    <property type="term" value="F:transmembrane transporter activity"/>
    <property type="evidence" value="ECO:0007669"/>
    <property type="project" value="InterPro"/>
</dbReference>
<keyword evidence="2" id="KW-0813">Transport</keyword>
<feature type="transmembrane region" description="Helical" evidence="7">
    <location>
        <begin position="79"/>
        <end position="98"/>
    </location>
</feature>
<dbReference type="InterPro" id="IPR020846">
    <property type="entry name" value="MFS_dom"/>
</dbReference>
<feature type="transmembrane region" description="Helical" evidence="7">
    <location>
        <begin position="404"/>
        <end position="422"/>
    </location>
</feature>
<feature type="transmembrane region" description="Helical" evidence="7">
    <location>
        <begin position="305"/>
        <end position="323"/>
    </location>
</feature>